<organism evidence="3 4">
    <name type="scientific">Stephania yunnanensis</name>
    <dbReference type="NCBI Taxonomy" id="152371"/>
    <lineage>
        <taxon>Eukaryota</taxon>
        <taxon>Viridiplantae</taxon>
        <taxon>Streptophyta</taxon>
        <taxon>Embryophyta</taxon>
        <taxon>Tracheophyta</taxon>
        <taxon>Spermatophyta</taxon>
        <taxon>Magnoliopsida</taxon>
        <taxon>Ranunculales</taxon>
        <taxon>Menispermaceae</taxon>
        <taxon>Menispermoideae</taxon>
        <taxon>Cissampelideae</taxon>
        <taxon>Stephania</taxon>
    </lineage>
</organism>
<feature type="compositionally biased region" description="Polar residues" evidence="2">
    <location>
        <begin position="7"/>
        <end position="17"/>
    </location>
</feature>
<dbReference type="InterPro" id="IPR008802">
    <property type="entry name" value="REF"/>
</dbReference>
<dbReference type="Proteomes" id="UP001420932">
    <property type="component" value="Unassembled WGS sequence"/>
</dbReference>
<feature type="region of interest" description="Disordered" evidence="2">
    <location>
        <begin position="1"/>
        <end position="23"/>
    </location>
</feature>
<evidence type="ECO:0000256" key="2">
    <source>
        <dbReference type="SAM" id="MobiDB-lite"/>
    </source>
</evidence>
<accession>A0AAP0JJ04</accession>
<feature type="region of interest" description="Disordered" evidence="2">
    <location>
        <begin position="243"/>
        <end position="271"/>
    </location>
</feature>
<dbReference type="PANTHER" id="PTHR33732">
    <property type="entry name" value="REF/SRPP-LIKE PROTEIN OS05G0151300/LOC_OS05G05940"/>
    <property type="match status" value="1"/>
</dbReference>
<evidence type="ECO:0000313" key="4">
    <source>
        <dbReference type="Proteomes" id="UP001420932"/>
    </source>
</evidence>
<name>A0AAP0JJ04_9MAGN</name>
<gene>
    <name evidence="3" type="ORF">Syun_013701</name>
</gene>
<reference evidence="3 4" key="1">
    <citation type="submission" date="2024-01" db="EMBL/GenBank/DDBJ databases">
        <title>Genome assemblies of Stephania.</title>
        <authorList>
            <person name="Yang L."/>
        </authorList>
    </citation>
    <scope>NUCLEOTIDE SEQUENCE [LARGE SCALE GENOMIC DNA]</scope>
    <source>
        <strain evidence="3">YNDBR</strain>
        <tissue evidence="3">Leaf</tissue>
    </source>
</reference>
<protein>
    <submittedName>
        <fullName evidence="3">Uncharacterized protein</fullName>
    </submittedName>
</protein>
<evidence type="ECO:0000313" key="3">
    <source>
        <dbReference type="EMBL" id="KAK9134371.1"/>
    </source>
</evidence>
<dbReference type="Pfam" id="PF05755">
    <property type="entry name" value="REF"/>
    <property type="match status" value="1"/>
</dbReference>
<comment type="caution">
    <text evidence="3">The sequence shown here is derived from an EMBL/GenBank/DDBJ whole genome shotgun (WGS) entry which is preliminary data.</text>
</comment>
<sequence length="281" mass="31186">MVESDLKQQPSELTQLSTDHDESVAADDHEARLKYLDFVKVATLHFIACFASLYDYAKENSGPLKPGVQTVEDTVKTVIGPVYVKFHDVPLELLKFLDRKVESVVSEADDHVPSLVRTVSSLAYSAAQLGTEAARAVAAEVNRVGLVETATEIAKTVYAKCEPTAKELYVKYEPVAEQYAVITWHKLNEFPLFAQLAHIVVPTAAYWAEKYNESVTYAAQRGYAVSSYLPLVPIEKIVKTFSGEDRESTQPHVSSPGVDNNHPQQQQQQQQQCCGQVIIDN</sequence>
<comment type="similarity">
    <text evidence="1">Belongs to the REF/SRPP family.</text>
</comment>
<dbReference type="EMBL" id="JBBNAF010000006">
    <property type="protein sequence ID" value="KAK9134371.1"/>
    <property type="molecule type" value="Genomic_DNA"/>
</dbReference>
<proteinExistence type="inferred from homology"/>
<keyword evidence="4" id="KW-1185">Reference proteome</keyword>
<dbReference type="PANTHER" id="PTHR33732:SF3">
    <property type="entry name" value="OS07G0671800 PROTEIN"/>
    <property type="match status" value="1"/>
</dbReference>
<feature type="compositionally biased region" description="Polar residues" evidence="2">
    <location>
        <begin position="250"/>
        <end position="263"/>
    </location>
</feature>
<dbReference type="AlphaFoldDB" id="A0AAP0JJ04"/>
<evidence type="ECO:0000256" key="1">
    <source>
        <dbReference type="ARBA" id="ARBA00009737"/>
    </source>
</evidence>